<protein>
    <submittedName>
        <fullName evidence="2">Uncharacterized protein</fullName>
    </submittedName>
</protein>
<accession>A0ABD1YXI4</accession>
<dbReference type="Proteomes" id="UP001605036">
    <property type="component" value="Unassembled WGS sequence"/>
</dbReference>
<keyword evidence="3" id="KW-1185">Reference proteome</keyword>
<evidence type="ECO:0000256" key="1">
    <source>
        <dbReference type="SAM" id="Coils"/>
    </source>
</evidence>
<dbReference type="AlphaFoldDB" id="A0ABD1YXI4"/>
<reference evidence="2 3" key="1">
    <citation type="submission" date="2024-09" db="EMBL/GenBank/DDBJ databases">
        <title>Chromosome-scale assembly of Riccia fluitans.</title>
        <authorList>
            <person name="Paukszto L."/>
            <person name="Sawicki J."/>
            <person name="Karawczyk K."/>
            <person name="Piernik-Szablinska J."/>
            <person name="Szczecinska M."/>
            <person name="Mazdziarz M."/>
        </authorList>
    </citation>
    <scope>NUCLEOTIDE SEQUENCE [LARGE SCALE GENOMIC DNA]</scope>
    <source>
        <strain evidence="2">Rf_01</strain>
        <tissue evidence="2">Aerial parts of the thallus</tissue>
    </source>
</reference>
<gene>
    <name evidence="2" type="ORF">R1flu_006974</name>
</gene>
<evidence type="ECO:0000313" key="3">
    <source>
        <dbReference type="Proteomes" id="UP001605036"/>
    </source>
</evidence>
<comment type="caution">
    <text evidence="2">The sequence shown here is derived from an EMBL/GenBank/DDBJ whole genome shotgun (WGS) entry which is preliminary data.</text>
</comment>
<proteinExistence type="predicted"/>
<organism evidence="2 3">
    <name type="scientific">Riccia fluitans</name>
    <dbReference type="NCBI Taxonomy" id="41844"/>
    <lineage>
        <taxon>Eukaryota</taxon>
        <taxon>Viridiplantae</taxon>
        <taxon>Streptophyta</taxon>
        <taxon>Embryophyta</taxon>
        <taxon>Marchantiophyta</taxon>
        <taxon>Marchantiopsida</taxon>
        <taxon>Marchantiidae</taxon>
        <taxon>Marchantiales</taxon>
        <taxon>Ricciaceae</taxon>
        <taxon>Riccia</taxon>
    </lineage>
</organism>
<sequence>MIDKGGKHYEACQGRNLGQLSIEEDPEGISGRLTRLTEVQLEVKLELNEQLSAIRRELRQATQAIQAEVKTLIQEEIKTLKNALLSGITGKETSVPLDIRLADMEKGVEVTPPEDTGNTTAVEVTPQKDTGDATAKEKRSLPSHLTKLSGLTLADAYFEYVSCVPMKFSRLLYSHLNDLQYAYLYEERIGATGPSPEFVLQFWLSQFEYWEMKFWQATLVSPELLLGTGLGLKNEEWNEINTVPRIGSEQQFSNLEEGGC</sequence>
<keyword evidence="1" id="KW-0175">Coiled coil</keyword>
<dbReference type="EMBL" id="JBHFFA010000003">
    <property type="protein sequence ID" value="KAL2635495.1"/>
    <property type="molecule type" value="Genomic_DNA"/>
</dbReference>
<name>A0ABD1YXI4_9MARC</name>
<evidence type="ECO:0000313" key="2">
    <source>
        <dbReference type="EMBL" id="KAL2635495.1"/>
    </source>
</evidence>
<feature type="coiled-coil region" evidence="1">
    <location>
        <begin position="44"/>
        <end position="75"/>
    </location>
</feature>